<evidence type="ECO:0000313" key="1">
    <source>
        <dbReference type="EMBL" id="JAH23391.1"/>
    </source>
</evidence>
<dbReference type="EMBL" id="GBXM01085186">
    <property type="protein sequence ID" value="JAH23391.1"/>
    <property type="molecule type" value="Transcribed_RNA"/>
</dbReference>
<proteinExistence type="predicted"/>
<reference evidence="1" key="2">
    <citation type="journal article" date="2015" name="Fish Shellfish Immunol.">
        <title>Early steps in the European eel (Anguilla anguilla)-Vibrio vulnificus interaction in the gills: Role of the RtxA13 toxin.</title>
        <authorList>
            <person name="Callol A."/>
            <person name="Pajuelo D."/>
            <person name="Ebbesson L."/>
            <person name="Teles M."/>
            <person name="MacKenzie S."/>
            <person name="Amaro C."/>
        </authorList>
    </citation>
    <scope>NUCLEOTIDE SEQUENCE</scope>
</reference>
<dbReference type="AlphaFoldDB" id="A0A0E9R2L2"/>
<name>A0A0E9R2L2_ANGAN</name>
<protein>
    <submittedName>
        <fullName evidence="1">Uncharacterized protein</fullName>
    </submittedName>
</protein>
<organism evidence="1">
    <name type="scientific">Anguilla anguilla</name>
    <name type="common">European freshwater eel</name>
    <name type="synonym">Muraena anguilla</name>
    <dbReference type="NCBI Taxonomy" id="7936"/>
    <lineage>
        <taxon>Eukaryota</taxon>
        <taxon>Metazoa</taxon>
        <taxon>Chordata</taxon>
        <taxon>Craniata</taxon>
        <taxon>Vertebrata</taxon>
        <taxon>Euteleostomi</taxon>
        <taxon>Actinopterygii</taxon>
        <taxon>Neopterygii</taxon>
        <taxon>Teleostei</taxon>
        <taxon>Anguilliformes</taxon>
        <taxon>Anguillidae</taxon>
        <taxon>Anguilla</taxon>
    </lineage>
</organism>
<accession>A0A0E9R2L2</accession>
<sequence>MANTVCTGAGSFCLEISSLVSFPPCLLFSSLLNEG</sequence>
<reference evidence="1" key="1">
    <citation type="submission" date="2014-11" db="EMBL/GenBank/DDBJ databases">
        <authorList>
            <person name="Amaro Gonzalez C."/>
        </authorList>
    </citation>
    <scope>NUCLEOTIDE SEQUENCE</scope>
</reference>